<dbReference type="AlphaFoldDB" id="A0A644YAJ8"/>
<dbReference type="InterPro" id="IPR011008">
    <property type="entry name" value="Dimeric_a/b-barrel"/>
</dbReference>
<name>A0A644YAJ8_9ZZZZ</name>
<dbReference type="Gene3D" id="3.30.70.100">
    <property type="match status" value="1"/>
</dbReference>
<dbReference type="EMBL" id="VSSQ01004544">
    <property type="protein sequence ID" value="MPM25642.1"/>
    <property type="molecule type" value="Genomic_DNA"/>
</dbReference>
<feature type="domain" description="ABM" evidence="1">
    <location>
        <begin position="32"/>
        <end position="123"/>
    </location>
</feature>
<sequence length="136" mass="15515">MNKRIFLFCALFLIFLSANTRILKAQTPGEPYVILVEFTLDGAKVDEAIELLSDIQLQTLENEEGCLVYDVLLSEEDPAKVFIYESYESEDAYKVHSNAPYFKEIVLKKLKPLIKSQKITKVFPLNFEGESGDTEI</sequence>
<dbReference type="GO" id="GO:0003824">
    <property type="term" value="F:catalytic activity"/>
    <property type="evidence" value="ECO:0007669"/>
    <property type="project" value="TreeGrafter"/>
</dbReference>
<dbReference type="PROSITE" id="PS51725">
    <property type="entry name" value="ABM"/>
    <property type="match status" value="1"/>
</dbReference>
<dbReference type="PANTHER" id="PTHR33336">
    <property type="entry name" value="QUINOL MONOOXYGENASE YGIN-RELATED"/>
    <property type="match status" value="1"/>
</dbReference>
<proteinExistence type="predicted"/>
<comment type="caution">
    <text evidence="2">The sequence shown here is derived from an EMBL/GenBank/DDBJ whole genome shotgun (WGS) entry which is preliminary data.</text>
</comment>
<dbReference type="Pfam" id="PF03992">
    <property type="entry name" value="ABM"/>
    <property type="match status" value="1"/>
</dbReference>
<reference evidence="2" key="1">
    <citation type="submission" date="2019-08" db="EMBL/GenBank/DDBJ databases">
        <authorList>
            <person name="Kucharzyk K."/>
            <person name="Murdoch R.W."/>
            <person name="Higgins S."/>
            <person name="Loffler F."/>
        </authorList>
    </citation>
    <scope>NUCLEOTIDE SEQUENCE</scope>
</reference>
<dbReference type="PANTHER" id="PTHR33336:SF3">
    <property type="entry name" value="ABM DOMAIN-CONTAINING PROTEIN"/>
    <property type="match status" value="1"/>
</dbReference>
<dbReference type="InterPro" id="IPR007138">
    <property type="entry name" value="ABM_dom"/>
</dbReference>
<organism evidence="2">
    <name type="scientific">bioreactor metagenome</name>
    <dbReference type="NCBI Taxonomy" id="1076179"/>
    <lineage>
        <taxon>unclassified sequences</taxon>
        <taxon>metagenomes</taxon>
        <taxon>ecological metagenomes</taxon>
    </lineage>
</organism>
<dbReference type="SUPFAM" id="SSF54909">
    <property type="entry name" value="Dimeric alpha+beta barrel"/>
    <property type="match status" value="1"/>
</dbReference>
<gene>
    <name evidence="2" type="ORF">SDC9_72139</name>
</gene>
<dbReference type="InterPro" id="IPR050744">
    <property type="entry name" value="AI-2_Isomerase_LsrG"/>
</dbReference>
<accession>A0A644YAJ8</accession>
<protein>
    <recommendedName>
        <fullName evidence="1">ABM domain-containing protein</fullName>
    </recommendedName>
</protein>
<evidence type="ECO:0000313" key="2">
    <source>
        <dbReference type="EMBL" id="MPM25642.1"/>
    </source>
</evidence>
<evidence type="ECO:0000259" key="1">
    <source>
        <dbReference type="PROSITE" id="PS51725"/>
    </source>
</evidence>